<dbReference type="AlphaFoldDB" id="A0AAV6R2Y3"/>
<gene>
    <name evidence="2" type="ORF">JOB18_021444</name>
</gene>
<keyword evidence="3" id="KW-1185">Reference proteome</keyword>
<organism evidence="2 3">
    <name type="scientific">Solea senegalensis</name>
    <name type="common">Senegalese sole</name>
    <dbReference type="NCBI Taxonomy" id="28829"/>
    <lineage>
        <taxon>Eukaryota</taxon>
        <taxon>Metazoa</taxon>
        <taxon>Chordata</taxon>
        <taxon>Craniata</taxon>
        <taxon>Vertebrata</taxon>
        <taxon>Euteleostomi</taxon>
        <taxon>Actinopterygii</taxon>
        <taxon>Neopterygii</taxon>
        <taxon>Teleostei</taxon>
        <taxon>Neoteleostei</taxon>
        <taxon>Acanthomorphata</taxon>
        <taxon>Carangaria</taxon>
        <taxon>Pleuronectiformes</taxon>
        <taxon>Pleuronectoidei</taxon>
        <taxon>Soleidae</taxon>
        <taxon>Solea</taxon>
    </lineage>
</organism>
<name>A0AAV6R2Y3_SOLSE</name>
<evidence type="ECO:0000313" key="3">
    <source>
        <dbReference type="Proteomes" id="UP000693946"/>
    </source>
</evidence>
<comment type="caution">
    <text evidence="2">The sequence shown here is derived from an EMBL/GenBank/DDBJ whole genome shotgun (WGS) entry which is preliminary data.</text>
</comment>
<sequence>MESPTFMRYMLHPTDVKSDLDDEGDEQGPASEDYCVNLPRRHIRLFLISTVHDVFLMTGALASLPGLIAGRHITRLVDVTQSVLCLPEGRAPRMSMCKPVAKRAVKELTRTFGKKVKTMLFVADASVEESIARCIITQTLIELEQRRRCCTFPKCARNLLLIVIAILPLIVAIVNILLVVL</sequence>
<proteinExistence type="predicted"/>
<accession>A0AAV6R2Y3</accession>
<dbReference type="EMBL" id="JAGKHQ010000014">
    <property type="protein sequence ID" value="KAG7498814.1"/>
    <property type="molecule type" value="Genomic_DNA"/>
</dbReference>
<keyword evidence="1" id="KW-0812">Transmembrane</keyword>
<keyword evidence="1" id="KW-0472">Membrane</keyword>
<evidence type="ECO:0000256" key="1">
    <source>
        <dbReference type="SAM" id="Phobius"/>
    </source>
</evidence>
<dbReference type="Proteomes" id="UP000693946">
    <property type="component" value="Linkage Group LG21"/>
</dbReference>
<protein>
    <submittedName>
        <fullName evidence="2">Uncharacterized protein</fullName>
    </submittedName>
</protein>
<feature type="transmembrane region" description="Helical" evidence="1">
    <location>
        <begin position="159"/>
        <end position="180"/>
    </location>
</feature>
<evidence type="ECO:0000313" key="2">
    <source>
        <dbReference type="EMBL" id="KAG7498814.1"/>
    </source>
</evidence>
<reference evidence="2 3" key="1">
    <citation type="journal article" date="2021" name="Sci. Rep.">
        <title>Chromosome anchoring in Senegalese sole (Solea senegalensis) reveals sex-associated markers and genome rearrangements in flatfish.</title>
        <authorList>
            <person name="Guerrero-Cozar I."/>
            <person name="Gomez-Garrido J."/>
            <person name="Berbel C."/>
            <person name="Martinez-Blanch J.F."/>
            <person name="Alioto T."/>
            <person name="Claros M.G."/>
            <person name="Gagnaire P.A."/>
            <person name="Manchado M."/>
        </authorList>
    </citation>
    <scope>NUCLEOTIDE SEQUENCE [LARGE SCALE GENOMIC DNA]</scope>
    <source>
        <strain evidence="2">Sse05_10M</strain>
    </source>
</reference>
<keyword evidence="1" id="KW-1133">Transmembrane helix</keyword>